<protein>
    <submittedName>
        <fullName evidence="3">HEAT repeat protein</fullName>
    </submittedName>
</protein>
<name>A0A0D8XIW3_DICVI</name>
<dbReference type="Gene3D" id="1.25.10.10">
    <property type="entry name" value="Leucine-rich Repeat Variant"/>
    <property type="match status" value="1"/>
</dbReference>
<evidence type="ECO:0000313" key="4">
    <source>
        <dbReference type="Proteomes" id="UP000053766"/>
    </source>
</evidence>
<keyword evidence="1" id="KW-0732">Signal</keyword>
<evidence type="ECO:0000256" key="1">
    <source>
        <dbReference type="SAM" id="SignalP"/>
    </source>
</evidence>
<dbReference type="Pfam" id="PF25767">
    <property type="entry name" value="ARM_TBCD_2nd"/>
    <property type="match status" value="1"/>
</dbReference>
<feature type="non-terminal residue" evidence="3">
    <location>
        <position position="654"/>
    </location>
</feature>
<dbReference type="OrthoDB" id="10253476at2759"/>
<feature type="chain" id="PRO_5002335672" evidence="1">
    <location>
        <begin position="20"/>
        <end position="654"/>
    </location>
</feature>
<evidence type="ECO:0000313" key="3">
    <source>
        <dbReference type="EMBL" id="KJH44600.1"/>
    </source>
</evidence>
<dbReference type="InterPro" id="IPR016024">
    <property type="entry name" value="ARM-type_fold"/>
</dbReference>
<keyword evidence="4" id="KW-1185">Reference proteome</keyword>
<dbReference type="GO" id="GO:0007023">
    <property type="term" value="P:post-chaperonin tubulin folding pathway"/>
    <property type="evidence" value="ECO:0007669"/>
    <property type="project" value="InterPro"/>
</dbReference>
<reference evidence="4" key="2">
    <citation type="journal article" date="2016" name="Sci. Rep.">
        <title>Dictyocaulus viviparus genome, variome and transcriptome elucidate lungworm biology and support future intervention.</title>
        <authorList>
            <person name="McNulty S.N."/>
            <person name="Strube C."/>
            <person name="Rosa B.A."/>
            <person name="Martin J.C."/>
            <person name="Tyagi R."/>
            <person name="Choi Y.J."/>
            <person name="Wang Q."/>
            <person name="Hallsworth Pepin K."/>
            <person name="Zhang X."/>
            <person name="Ozersky P."/>
            <person name="Wilson R.K."/>
            <person name="Sternberg P.W."/>
            <person name="Gasser R.B."/>
            <person name="Mitreva M."/>
        </authorList>
    </citation>
    <scope>NUCLEOTIDE SEQUENCE [LARGE SCALE GENOMIC DNA]</scope>
    <source>
        <strain evidence="4">HannoverDv2000</strain>
    </source>
</reference>
<feature type="domain" description="Tubulin-folding cofactor D ARM repeats" evidence="2">
    <location>
        <begin position="90"/>
        <end position="337"/>
    </location>
</feature>
<dbReference type="GO" id="GO:0016328">
    <property type="term" value="C:lateral plasma membrane"/>
    <property type="evidence" value="ECO:0007669"/>
    <property type="project" value="TreeGrafter"/>
</dbReference>
<dbReference type="Proteomes" id="UP000053766">
    <property type="component" value="Unassembled WGS sequence"/>
</dbReference>
<dbReference type="GO" id="GO:0048487">
    <property type="term" value="F:beta-tubulin binding"/>
    <property type="evidence" value="ECO:0007669"/>
    <property type="project" value="InterPro"/>
</dbReference>
<sequence length="654" mass="73483">MIFGVFQLAAVLVIAQCLARHDGKSLISETVYECVEHISKNSENILAYTVLICAIFKHVDRQHLLVHVPAVRKALTLHFPLEISKKDTLTRKIFIKLVQRLALVVLKPKRGRRRLEENLRRTTLSLSNGQNFVSIEEQQNSGNIRSNEISFNEEVENVEQEDYDKPSDLVEWAIDCVLHALSDDHTMVRWSAAKGVGRITSRLSKEFATQVISRNFHRLAGHCSWHGGCLSLAELSRRGSLQPEALDKVFPIIQQALFYEEPMGGHAFGSNVRDAACYVLWAFARAYEPRELMSFIETVATNLICVALFDREVNLRRAASAAFQENVGRQAHFPNGIDLLTIVDYLAVGNRWRCYTKVCIEVISFPKYADSIIDHLINKKVHHWDKLIREQAAVALGLLAPLHSSYVLSKLEILLNGCSLSNPLFEIHRHGYLLALSHCLKGLLLAGYYCDEDILHQATSIPRKLLPELEKPKILGGELTRLALSKFIYCLAAVPVALDFEDIIMWQERIVILACDDTAAVRSAAALAASTFFPSFFNDKMLTNARDIVEKIARRIVNARRENERIGLCSIVAFIPPDLISSHLIQAICNVILKQGDTDAKWALGRRAAVDTLGTMFCGQPDNICIQLVFDVLFRATEDYTTDCHGDIGRLVTS</sequence>
<dbReference type="GO" id="GO:0005096">
    <property type="term" value="F:GTPase activator activity"/>
    <property type="evidence" value="ECO:0007669"/>
    <property type="project" value="InterPro"/>
</dbReference>
<reference evidence="3 4" key="1">
    <citation type="submission" date="2013-11" db="EMBL/GenBank/DDBJ databases">
        <title>Draft genome of the bovine lungworm Dictyocaulus viviparus.</title>
        <authorList>
            <person name="Mitreva M."/>
        </authorList>
    </citation>
    <scope>NUCLEOTIDE SEQUENCE [LARGE SCALE GENOMIC DNA]</scope>
    <source>
        <strain evidence="3 4">HannoverDv2000</strain>
    </source>
</reference>
<dbReference type="InterPro" id="IPR011989">
    <property type="entry name" value="ARM-like"/>
</dbReference>
<dbReference type="GO" id="GO:0007021">
    <property type="term" value="P:tubulin complex assembly"/>
    <property type="evidence" value="ECO:0007669"/>
    <property type="project" value="InterPro"/>
</dbReference>
<dbReference type="PANTHER" id="PTHR12658">
    <property type="entry name" value="BETA-TUBULIN COFACTOR D"/>
    <property type="match status" value="1"/>
</dbReference>
<feature type="signal peptide" evidence="1">
    <location>
        <begin position="1"/>
        <end position="19"/>
    </location>
</feature>
<accession>A0A0D8XIW3</accession>
<dbReference type="AlphaFoldDB" id="A0A0D8XIW3"/>
<organism evidence="3 4">
    <name type="scientific">Dictyocaulus viviparus</name>
    <name type="common">Bovine lungworm</name>
    <dbReference type="NCBI Taxonomy" id="29172"/>
    <lineage>
        <taxon>Eukaryota</taxon>
        <taxon>Metazoa</taxon>
        <taxon>Ecdysozoa</taxon>
        <taxon>Nematoda</taxon>
        <taxon>Chromadorea</taxon>
        <taxon>Rhabditida</taxon>
        <taxon>Rhabditina</taxon>
        <taxon>Rhabditomorpha</taxon>
        <taxon>Strongyloidea</taxon>
        <taxon>Metastrongylidae</taxon>
        <taxon>Dictyocaulus</taxon>
    </lineage>
</organism>
<dbReference type="PANTHER" id="PTHR12658:SF0">
    <property type="entry name" value="TUBULIN-SPECIFIC CHAPERONE D"/>
    <property type="match status" value="1"/>
</dbReference>
<dbReference type="STRING" id="29172.A0A0D8XIW3"/>
<dbReference type="EMBL" id="KN716461">
    <property type="protein sequence ID" value="KJH44600.1"/>
    <property type="molecule type" value="Genomic_DNA"/>
</dbReference>
<dbReference type="InterPro" id="IPR033162">
    <property type="entry name" value="TBCD"/>
</dbReference>
<dbReference type="SUPFAM" id="SSF48371">
    <property type="entry name" value="ARM repeat"/>
    <property type="match status" value="1"/>
</dbReference>
<dbReference type="GO" id="GO:0070830">
    <property type="term" value="P:bicellular tight junction assembly"/>
    <property type="evidence" value="ECO:0007669"/>
    <property type="project" value="TreeGrafter"/>
</dbReference>
<evidence type="ECO:0000259" key="2">
    <source>
        <dbReference type="Pfam" id="PF25767"/>
    </source>
</evidence>
<proteinExistence type="predicted"/>
<dbReference type="GO" id="GO:0000226">
    <property type="term" value="P:microtubule cytoskeleton organization"/>
    <property type="evidence" value="ECO:0007669"/>
    <property type="project" value="TreeGrafter"/>
</dbReference>
<gene>
    <name evidence="3" type="ORF">DICVIV_09387</name>
</gene>
<dbReference type="InterPro" id="IPR058033">
    <property type="entry name" value="ARM_TBCD_2nd"/>
</dbReference>
<dbReference type="GO" id="GO:0034333">
    <property type="term" value="P:adherens junction assembly"/>
    <property type="evidence" value="ECO:0007669"/>
    <property type="project" value="TreeGrafter"/>
</dbReference>